<evidence type="ECO:0000313" key="1">
    <source>
        <dbReference type="EMBL" id="MDK3075685.1"/>
    </source>
</evidence>
<evidence type="ECO:0000313" key="2">
    <source>
        <dbReference type="Proteomes" id="UP001227126"/>
    </source>
</evidence>
<dbReference type="Proteomes" id="UP001227126">
    <property type="component" value="Unassembled WGS sequence"/>
</dbReference>
<dbReference type="EMBL" id="JASNJE010000046">
    <property type="protein sequence ID" value="MDK3075685.1"/>
    <property type="molecule type" value="Genomic_DNA"/>
</dbReference>
<gene>
    <name evidence="1" type="ORF">QO034_21695</name>
</gene>
<organism evidence="1 2">
    <name type="scientific">Sedimentitalea xiamensis</name>
    <dbReference type="NCBI Taxonomy" id="3050037"/>
    <lineage>
        <taxon>Bacteria</taxon>
        <taxon>Pseudomonadati</taxon>
        <taxon>Pseudomonadota</taxon>
        <taxon>Alphaproteobacteria</taxon>
        <taxon>Rhodobacterales</taxon>
        <taxon>Paracoccaceae</taxon>
        <taxon>Sedimentitalea</taxon>
    </lineage>
</organism>
<dbReference type="RefSeq" id="WP_284487604.1">
    <property type="nucleotide sequence ID" value="NZ_JASNJE010000046.1"/>
</dbReference>
<sequence>MLEEFIGDELSISVSNLPKPKQFRQDIWALRQPAGAIVLFSKWCLPRLKQRTLDILRWKNVRSCIDYVDFDLRESVKFRPDIHLAASLTAMKALKKLTAGQEDPESRVSLLHHNLDERMIVPAEYPSDRLRPVYFGALENTIATDAIRERVTFLKADQANEVAPLFRQLAKFNLHYCIRRPAISTEVIAKPFTKGFVASHIGVPVLISKNVDDALDLLGNDYPFVVEDTAEREILAGLDHVADSFGGPVWSDAKDRVASLQTLCSREAIAGQFMDIVSSLR</sequence>
<evidence type="ECO:0008006" key="3">
    <source>
        <dbReference type="Google" id="ProtNLM"/>
    </source>
</evidence>
<name>A0ABT7FKL5_9RHOB</name>
<keyword evidence="2" id="KW-1185">Reference proteome</keyword>
<protein>
    <recommendedName>
        <fullName evidence="3">Glycosyl transferases group 1</fullName>
    </recommendedName>
</protein>
<accession>A0ABT7FKL5</accession>
<reference evidence="1 2" key="1">
    <citation type="submission" date="2023-05" db="EMBL/GenBank/DDBJ databases">
        <title>Sedimentitalea sp. nov. JM2-8.</title>
        <authorList>
            <person name="Huang J."/>
        </authorList>
    </citation>
    <scope>NUCLEOTIDE SEQUENCE [LARGE SCALE GENOMIC DNA]</scope>
    <source>
        <strain evidence="1 2">JM2-8</strain>
    </source>
</reference>
<proteinExistence type="predicted"/>
<comment type="caution">
    <text evidence="1">The sequence shown here is derived from an EMBL/GenBank/DDBJ whole genome shotgun (WGS) entry which is preliminary data.</text>
</comment>